<organism evidence="2 3">
    <name type="scientific">Nostoc punctiforme NIES-2108</name>
    <dbReference type="NCBI Taxonomy" id="1356359"/>
    <lineage>
        <taxon>Bacteria</taxon>
        <taxon>Bacillati</taxon>
        <taxon>Cyanobacteriota</taxon>
        <taxon>Cyanophyceae</taxon>
        <taxon>Nostocales</taxon>
        <taxon>Nostocaceae</taxon>
        <taxon>Nostoc</taxon>
    </lineage>
</organism>
<comment type="caution">
    <text evidence="2">The sequence shown here is derived from an EMBL/GenBank/DDBJ whole genome shotgun (WGS) entry which is preliminary data.</text>
</comment>
<evidence type="ECO:0000256" key="1">
    <source>
        <dbReference type="SAM" id="Phobius"/>
    </source>
</evidence>
<dbReference type="EMBL" id="LXQE01000002">
    <property type="protein sequence ID" value="RCJ42803.1"/>
    <property type="molecule type" value="Genomic_DNA"/>
</dbReference>
<evidence type="ECO:0000313" key="2">
    <source>
        <dbReference type="EMBL" id="RCJ42803.1"/>
    </source>
</evidence>
<proteinExistence type="predicted"/>
<dbReference type="Proteomes" id="UP000252085">
    <property type="component" value="Unassembled WGS sequence"/>
</dbReference>
<protein>
    <submittedName>
        <fullName evidence="2">Uncharacterized protein</fullName>
    </submittedName>
</protein>
<sequence>MTNKGGIVLVSNTKERGSRQRAKTKNQVIAKLIGKVGLRYQYQIYAVGTTLIVASQTRPAQAFGLFNPAQIAMTCMFGGASAQGNALINGLPGVINAAITVMLFIYFVSSGVKVANALGDGQEVTQMVQQPVGIFFITLVLFIAQNILFANVSAACN</sequence>
<reference evidence="2 3" key="1">
    <citation type="submission" date="2016-04" db="EMBL/GenBank/DDBJ databases">
        <authorList>
            <person name="Evans L.H."/>
            <person name="Alamgir A."/>
            <person name="Owens N."/>
            <person name="Weber N.D."/>
            <person name="Virtaneva K."/>
            <person name="Barbian K."/>
            <person name="Babar A."/>
            <person name="Rosenke K."/>
        </authorList>
    </citation>
    <scope>NUCLEOTIDE SEQUENCE [LARGE SCALE GENOMIC DNA]</scope>
    <source>
        <strain evidence="2">NIES-2108</strain>
    </source>
</reference>
<feature type="transmembrane region" description="Helical" evidence="1">
    <location>
        <begin position="86"/>
        <end position="108"/>
    </location>
</feature>
<dbReference type="AlphaFoldDB" id="A0A367S425"/>
<keyword evidence="1" id="KW-0812">Transmembrane</keyword>
<keyword evidence="1" id="KW-1133">Transmembrane helix</keyword>
<name>A0A367S425_NOSPU</name>
<keyword evidence="1" id="KW-0472">Membrane</keyword>
<gene>
    <name evidence="2" type="ORF">A6769_36765</name>
</gene>
<feature type="transmembrane region" description="Helical" evidence="1">
    <location>
        <begin position="128"/>
        <end position="149"/>
    </location>
</feature>
<accession>A0A367S425</accession>
<evidence type="ECO:0000313" key="3">
    <source>
        <dbReference type="Proteomes" id="UP000252085"/>
    </source>
</evidence>